<evidence type="ECO:0000313" key="2">
    <source>
        <dbReference type="EMBL" id="SNS95760.1"/>
    </source>
</evidence>
<dbReference type="SUPFAM" id="SSF47413">
    <property type="entry name" value="lambda repressor-like DNA-binding domains"/>
    <property type="match status" value="1"/>
</dbReference>
<keyword evidence="3" id="KW-1185">Reference proteome</keyword>
<dbReference type="GO" id="GO:0003677">
    <property type="term" value="F:DNA binding"/>
    <property type="evidence" value="ECO:0007669"/>
    <property type="project" value="InterPro"/>
</dbReference>
<feature type="domain" description="HTH cro/C1-type" evidence="1">
    <location>
        <begin position="14"/>
        <end position="67"/>
    </location>
</feature>
<dbReference type="AlphaFoldDB" id="A0A239IQ20"/>
<dbReference type="Gene3D" id="1.10.260.40">
    <property type="entry name" value="lambda repressor-like DNA-binding domains"/>
    <property type="match status" value="1"/>
</dbReference>
<protein>
    <submittedName>
        <fullName evidence="2">Transcriptional regulator, contains XRE-family HTH domain</fullName>
    </submittedName>
</protein>
<gene>
    <name evidence="2" type="ORF">SAMN06295912_12632</name>
</gene>
<reference evidence="3" key="1">
    <citation type="submission" date="2017-06" db="EMBL/GenBank/DDBJ databases">
        <authorList>
            <person name="Varghese N."/>
            <person name="Submissions S."/>
        </authorList>
    </citation>
    <scope>NUCLEOTIDE SEQUENCE [LARGE SCALE GENOMIC DNA]</scope>
    <source>
        <strain evidence="3">LNB2</strain>
    </source>
</reference>
<dbReference type="InterPro" id="IPR010982">
    <property type="entry name" value="Lambda_DNA-bd_dom_sf"/>
</dbReference>
<evidence type="ECO:0000313" key="3">
    <source>
        <dbReference type="Proteomes" id="UP000198281"/>
    </source>
</evidence>
<accession>A0A239IQ20</accession>
<dbReference type="Proteomes" id="UP000198281">
    <property type="component" value="Unassembled WGS sequence"/>
</dbReference>
<proteinExistence type="predicted"/>
<dbReference type="Pfam" id="PF01381">
    <property type="entry name" value="HTH_3"/>
    <property type="match status" value="1"/>
</dbReference>
<dbReference type="CDD" id="cd00093">
    <property type="entry name" value="HTH_XRE"/>
    <property type="match status" value="1"/>
</dbReference>
<name>A0A239IQ20_9SPHN</name>
<dbReference type="SMART" id="SM00530">
    <property type="entry name" value="HTH_XRE"/>
    <property type="match status" value="1"/>
</dbReference>
<dbReference type="InterPro" id="IPR001387">
    <property type="entry name" value="Cro/C1-type_HTH"/>
</dbReference>
<organism evidence="2 3">
    <name type="scientific">Edaphosphingomonas laterariae</name>
    <dbReference type="NCBI Taxonomy" id="861865"/>
    <lineage>
        <taxon>Bacteria</taxon>
        <taxon>Pseudomonadati</taxon>
        <taxon>Pseudomonadota</taxon>
        <taxon>Alphaproteobacteria</taxon>
        <taxon>Sphingomonadales</taxon>
        <taxon>Rhizorhabdaceae</taxon>
        <taxon>Edaphosphingomonas</taxon>
    </lineage>
</organism>
<sequence length="247" mass="27134">MNHYTPIMALGDRVKKLRKERAMTQDDLVARSGLGLATIQRAERGERLSADTIASLAAAFDLQATDLTCAVSAQDDQPYLPLETISTGRHLVRLIGRSESLDFGFVELTDLEQAELVERLQAWCAPLGPERIPSGAVAQVTLELEATQLLRAMAERGLLVTGASFTVTAYEVDDDCGAGQPILMGQWDYVRGVLRVGTKDEMIDRAYVMDGLGKWENPGSEVIFPPQPDTFENWITAMEVDEPPPAR</sequence>
<dbReference type="EMBL" id="FZOS01000026">
    <property type="protein sequence ID" value="SNS95760.1"/>
    <property type="molecule type" value="Genomic_DNA"/>
</dbReference>
<dbReference type="PROSITE" id="PS50943">
    <property type="entry name" value="HTH_CROC1"/>
    <property type="match status" value="1"/>
</dbReference>
<evidence type="ECO:0000259" key="1">
    <source>
        <dbReference type="PROSITE" id="PS50943"/>
    </source>
</evidence>
<dbReference type="RefSeq" id="WP_179220890.1">
    <property type="nucleotide sequence ID" value="NZ_FZOS01000026.1"/>
</dbReference>